<sequence length="508" mass="57519">MSNIIKEDPIHSNEFNPIEDIYELSYNSSRTVQPSYNIYNNKKSDFLLTGFLNVKDQYDGRLIYDNKKDSFGLGFDFSTVNPFAYDKITFSYFGIGGDSGIKKEIINLNAKKLGLNGHVPIVEDIVGSLESFNNVGLENAGVVNLPQDYRQTHCQGLLGGLNHLKHKNQNLEISFAIGGPEFSQPFHNLVKNLSSRIEFTQGVLDVLMRFPMFSSVEIDWRVNENNTPTTKEDCEALVLLVTELKKEFNDNGLHNIQVNLVVPGTIEDLKKYNFSNLINAGVDNFYVLTLNYFKPLSNEQPTKICHGSNLLSPPTVTKNKINSKIQQKRNKNIMVKNSIDSTVHYLLDCGVPSRKINIAYSTFGVAACDTKIKQFDIHKPLKGKFKHHKQIIGTFDPSIISYNDILTHYLYKEENGYQLFNDRDTKSDFLYNSQNKVFITLDTAKSVREKAEYVRQNRLGGLFNTNLAYDASGLLVNASKEGLGLQIEKETIDMSMVYLNGKDHININ</sequence>
<organism evidence="2 3">
    <name type="scientific">Dictyostelium purpureum</name>
    <name type="common">Slime mold</name>
    <dbReference type="NCBI Taxonomy" id="5786"/>
    <lineage>
        <taxon>Eukaryota</taxon>
        <taxon>Amoebozoa</taxon>
        <taxon>Evosea</taxon>
        <taxon>Eumycetozoa</taxon>
        <taxon>Dictyostelia</taxon>
        <taxon>Dictyosteliales</taxon>
        <taxon>Dictyosteliaceae</taxon>
        <taxon>Dictyostelium</taxon>
    </lineage>
</organism>
<dbReference type="PANTHER" id="PTHR11177">
    <property type="entry name" value="CHITINASE"/>
    <property type="match status" value="1"/>
</dbReference>
<name>F1A5D0_DICPU</name>
<dbReference type="Gene3D" id="3.10.50.10">
    <property type="match status" value="1"/>
</dbReference>
<dbReference type="OrthoDB" id="73875at2759"/>
<dbReference type="InterPro" id="IPR050314">
    <property type="entry name" value="Glycosyl_Hydrlase_18"/>
</dbReference>
<dbReference type="RefSeq" id="XP_003294873.1">
    <property type="nucleotide sequence ID" value="XM_003294825.1"/>
</dbReference>
<accession>F1A5D0</accession>
<dbReference type="PROSITE" id="PS51910">
    <property type="entry name" value="GH18_2"/>
    <property type="match status" value="1"/>
</dbReference>
<dbReference type="InParanoid" id="F1A5D0"/>
<dbReference type="GO" id="GO:0005975">
    <property type="term" value="P:carbohydrate metabolic process"/>
    <property type="evidence" value="ECO:0007669"/>
    <property type="project" value="InterPro"/>
</dbReference>
<proteinExistence type="predicted"/>
<protein>
    <recommendedName>
        <fullName evidence="1">GH18 domain-containing protein</fullName>
    </recommendedName>
</protein>
<reference evidence="3" key="1">
    <citation type="journal article" date="2011" name="Genome Biol.">
        <title>Comparative genomics of the social amoebae Dictyostelium discoideum and Dictyostelium purpureum.</title>
        <authorList>
            <consortium name="US DOE Joint Genome Institute (JGI-PGF)"/>
            <person name="Sucgang R."/>
            <person name="Kuo A."/>
            <person name="Tian X."/>
            <person name="Salerno W."/>
            <person name="Parikh A."/>
            <person name="Feasley C.L."/>
            <person name="Dalin E."/>
            <person name="Tu H."/>
            <person name="Huang E."/>
            <person name="Barry K."/>
            <person name="Lindquist E."/>
            <person name="Shapiro H."/>
            <person name="Bruce D."/>
            <person name="Schmutz J."/>
            <person name="Salamov A."/>
            <person name="Fey P."/>
            <person name="Gaudet P."/>
            <person name="Anjard C."/>
            <person name="Babu M.M."/>
            <person name="Basu S."/>
            <person name="Bushmanova Y."/>
            <person name="van der Wel H."/>
            <person name="Katoh-Kurasawa M."/>
            <person name="Dinh C."/>
            <person name="Coutinho P.M."/>
            <person name="Saito T."/>
            <person name="Elias M."/>
            <person name="Schaap P."/>
            <person name="Kay R.R."/>
            <person name="Henrissat B."/>
            <person name="Eichinger L."/>
            <person name="Rivero F."/>
            <person name="Putnam N.H."/>
            <person name="West C.M."/>
            <person name="Loomis W.F."/>
            <person name="Chisholm R.L."/>
            <person name="Shaulsky G."/>
            <person name="Strassmann J.E."/>
            <person name="Queller D.C."/>
            <person name="Kuspa A."/>
            <person name="Grigoriev I.V."/>
        </authorList>
    </citation>
    <scope>NUCLEOTIDE SEQUENCE [LARGE SCALE GENOMIC DNA]</scope>
    <source>
        <strain evidence="3">QSDP1</strain>
    </source>
</reference>
<dbReference type="KEGG" id="dpp:DICPUDRAFT_85320"/>
<dbReference type="InterPro" id="IPR029070">
    <property type="entry name" value="Chitinase_insertion_sf"/>
</dbReference>
<dbReference type="SMART" id="SM00636">
    <property type="entry name" value="Glyco_18"/>
    <property type="match status" value="1"/>
</dbReference>
<dbReference type="AlphaFoldDB" id="F1A5D0"/>
<dbReference type="Pfam" id="PF00704">
    <property type="entry name" value="Glyco_hydro_18"/>
    <property type="match status" value="1"/>
</dbReference>
<dbReference type="Proteomes" id="UP000001064">
    <property type="component" value="Unassembled WGS sequence"/>
</dbReference>
<dbReference type="STRING" id="5786.F1A5D0"/>
<evidence type="ECO:0000313" key="2">
    <source>
        <dbReference type="EMBL" id="EGC28599.1"/>
    </source>
</evidence>
<dbReference type="SUPFAM" id="SSF51445">
    <property type="entry name" value="(Trans)glycosidases"/>
    <property type="match status" value="1"/>
</dbReference>
<dbReference type="Gene3D" id="3.20.20.80">
    <property type="entry name" value="Glycosidases"/>
    <property type="match status" value="1"/>
</dbReference>
<dbReference type="GO" id="GO:0006032">
    <property type="term" value="P:chitin catabolic process"/>
    <property type="evidence" value="ECO:0000318"/>
    <property type="project" value="GO_Central"/>
</dbReference>
<dbReference type="GO" id="GO:0005576">
    <property type="term" value="C:extracellular region"/>
    <property type="evidence" value="ECO:0000318"/>
    <property type="project" value="GO_Central"/>
</dbReference>
<evidence type="ECO:0000313" key="3">
    <source>
        <dbReference type="Proteomes" id="UP000001064"/>
    </source>
</evidence>
<dbReference type="GeneID" id="10510601"/>
<gene>
    <name evidence="2" type="ORF">DICPUDRAFT_85320</name>
</gene>
<dbReference type="InterPro" id="IPR001223">
    <property type="entry name" value="Glyco_hydro18_cat"/>
</dbReference>
<feature type="domain" description="GH18" evidence="1">
    <location>
        <begin position="58"/>
        <end position="486"/>
    </location>
</feature>
<dbReference type="SUPFAM" id="SSF54556">
    <property type="entry name" value="Chitinase insertion domain"/>
    <property type="match status" value="1"/>
</dbReference>
<keyword evidence="3" id="KW-1185">Reference proteome</keyword>
<evidence type="ECO:0000259" key="1">
    <source>
        <dbReference type="PROSITE" id="PS51910"/>
    </source>
</evidence>
<dbReference type="eggNOG" id="KOG2806">
    <property type="taxonomic scope" value="Eukaryota"/>
</dbReference>
<dbReference type="GO" id="GO:0004568">
    <property type="term" value="F:chitinase activity"/>
    <property type="evidence" value="ECO:0000318"/>
    <property type="project" value="GO_Central"/>
</dbReference>
<dbReference type="PANTHER" id="PTHR11177:SF317">
    <property type="entry name" value="CHITINASE 12-RELATED"/>
    <property type="match status" value="1"/>
</dbReference>
<dbReference type="InterPro" id="IPR011583">
    <property type="entry name" value="Chitinase_II/V-like_cat"/>
</dbReference>
<dbReference type="EMBL" id="GL871588">
    <property type="protein sequence ID" value="EGC28599.1"/>
    <property type="molecule type" value="Genomic_DNA"/>
</dbReference>
<dbReference type="InterPro" id="IPR017853">
    <property type="entry name" value="GH"/>
</dbReference>
<dbReference type="GO" id="GO:0008061">
    <property type="term" value="F:chitin binding"/>
    <property type="evidence" value="ECO:0007669"/>
    <property type="project" value="InterPro"/>
</dbReference>
<dbReference type="VEuPathDB" id="AmoebaDB:DICPUDRAFT_85320"/>